<dbReference type="Pfam" id="PF00817">
    <property type="entry name" value="IMS"/>
    <property type="match status" value="1"/>
</dbReference>
<gene>
    <name evidence="7" type="primary">umuC</name>
    <name evidence="7" type="ORF">BSYN_16800</name>
</gene>
<evidence type="ECO:0000313" key="8">
    <source>
        <dbReference type="Proteomes" id="UP001496674"/>
    </source>
</evidence>
<dbReference type="InterPro" id="IPR001126">
    <property type="entry name" value="UmuC"/>
</dbReference>
<dbReference type="Pfam" id="PF13438">
    <property type="entry name" value="DUF4113"/>
    <property type="match status" value="1"/>
</dbReference>
<dbReference type="SUPFAM" id="SSF56672">
    <property type="entry name" value="DNA/RNA polymerases"/>
    <property type="match status" value="1"/>
</dbReference>
<dbReference type="RefSeq" id="WP_353329943.1">
    <property type="nucleotide sequence ID" value="NZ_AP028055.1"/>
</dbReference>
<proteinExistence type="inferred from homology"/>
<dbReference type="PANTHER" id="PTHR11076">
    <property type="entry name" value="DNA REPAIR POLYMERASE UMUC / TRANSFERASE FAMILY MEMBER"/>
    <property type="match status" value="1"/>
</dbReference>
<reference evidence="7 8" key="1">
    <citation type="submission" date="2023-04" db="EMBL/GenBank/DDBJ databases">
        <title>Draft genome sequence of acteroides sedimenti strain YN3PY1.</title>
        <authorList>
            <person name="Yoshida N."/>
        </authorList>
    </citation>
    <scope>NUCLEOTIDE SEQUENCE [LARGE SCALE GENOMIC DNA]</scope>
    <source>
        <strain evidence="7 8">YN3PY1</strain>
    </source>
</reference>
<dbReference type="Gene3D" id="1.10.150.20">
    <property type="entry name" value="5' to 3' exonuclease, C-terminal subdomain"/>
    <property type="match status" value="1"/>
</dbReference>
<sequence length="418" mass="47822">MFALVDCNNFYASCERVFNPALRKKPIVVLSNNDGCVIARSNEAKELGIPMGAPAYQYQYLFERHHIEVFSANFPLYGDMSHRVMSILSGYTPNQEIYSIDECFLDLAGVKLDLHEYGLKMRTHVLKWTGIPVSVGIAPTKALAKLANRIAKKFPERTGGAYVIDSEEKRIKALKWLSVEDVWGIGRRGSKKLKAQGVTTAYEFTQLSKAWVLKYMTIVGLRLQDELNGISRLEMEPVELKQSIATTRTFEHEYGKFEEVNERITTFSVVGAEKLRQQHSLCQSLLVFIETNRFREPDEQYTNSIVVKLPFATSSSMEIVKFAVEGLKKIYRKGYLYKRAGVVLMDFVQEKNVQRSLFFNSDSRHAPLMAAVDKVNAKYGRQKIRLASQDTRVWKMKQEKISKHFTTDLNDIIEVKVD</sequence>
<evidence type="ECO:0000313" key="7">
    <source>
        <dbReference type="EMBL" id="BEG99415.1"/>
    </source>
</evidence>
<name>A0ABM8ICS2_9BACE</name>
<evidence type="ECO:0000256" key="3">
    <source>
        <dbReference type="ARBA" id="ARBA00023199"/>
    </source>
</evidence>
<dbReference type="InterPro" id="IPR050116">
    <property type="entry name" value="DNA_polymerase-Y"/>
</dbReference>
<dbReference type="Proteomes" id="UP001496674">
    <property type="component" value="Chromosome"/>
</dbReference>
<dbReference type="InterPro" id="IPR043128">
    <property type="entry name" value="Rev_trsase/Diguanyl_cyclase"/>
</dbReference>
<keyword evidence="8" id="KW-1185">Reference proteome</keyword>
<keyword evidence="3" id="KW-0741">SOS mutagenesis</keyword>
<evidence type="ECO:0000259" key="6">
    <source>
        <dbReference type="PROSITE" id="PS50173"/>
    </source>
</evidence>
<dbReference type="InterPro" id="IPR025188">
    <property type="entry name" value="DUF4113"/>
</dbReference>
<dbReference type="Gene3D" id="3.40.1170.60">
    <property type="match status" value="1"/>
</dbReference>
<dbReference type="InterPro" id="IPR043502">
    <property type="entry name" value="DNA/RNA_pol_sf"/>
</dbReference>
<dbReference type="EMBL" id="AP028055">
    <property type="protein sequence ID" value="BEG99415.1"/>
    <property type="molecule type" value="Genomic_DNA"/>
</dbReference>
<organism evidence="7 8">
    <name type="scientific">Bacteroides sedimenti</name>
    <dbReference type="NCBI Taxonomy" id="2136147"/>
    <lineage>
        <taxon>Bacteria</taxon>
        <taxon>Pseudomonadati</taxon>
        <taxon>Bacteroidota</taxon>
        <taxon>Bacteroidia</taxon>
        <taxon>Bacteroidales</taxon>
        <taxon>Bacteroidaceae</taxon>
        <taxon>Bacteroides</taxon>
    </lineage>
</organism>
<dbReference type="InterPro" id="IPR017961">
    <property type="entry name" value="DNA_pol_Y-fam_little_finger"/>
</dbReference>
<dbReference type="PROSITE" id="PS50173">
    <property type="entry name" value="UMUC"/>
    <property type="match status" value="1"/>
</dbReference>
<evidence type="ECO:0000256" key="2">
    <source>
        <dbReference type="ARBA" id="ARBA00022763"/>
    </source>
</evidence>
<dbReference type="Gene3D" id="3.30.70.270">
    <property type="match status" value="1"/>
</dbReference>
<evidence type="ECO:0000256" key="4">
    <source>
        <dbReference type="ARBA" id="ARBA00023204"/>
    </source>
</evidence>
<dbReference type="Pfam" id="PF11799">
    <property type="entry name" value="IMS_C"/>
    <property type="match status" value="1"/>
</dbReference>
<keyword evidence="2" id="KW-0227">DNA damage</keyword>
<evidence type="ECO:0000256" key="1">
    <source>
        <dbReference type="ARBA" id="ARBA00010945"/>
    </source>
</evidence>
<comment type="similarity">
    <text evidence="1">Belongs to the DNA polymerase type-Y family.</text>
</comment>
<protein>
    <submittedName>
        <fullName evidence="7">SOS mutagenesis and repair protein UmuC</fullName>
    </submittedName>
</protein>
<dbReference type="CDD" id="cd01700">
    <property type="entry name" value="PolY_Pol_V_umuC"/>
    <property type="match status" value="1"/>
</dbReference>
<keyword evidence="4" id="KW-0234">DNA repair</keyword>
<feature type="domain" description="UmuC" evidence="6">
    <location>
        <begin position="2"/>
        <end position="186"/>
    </location>
</feature>
<dbReference type="PANTHER" id="PTHR11076:SF34">
    <property type="entry name" value="PROTEIN UMUC"/>
    <property type="match status" value="1"/>
</dbReference>
<evidence type="ECO:0000256" key="5">
    <source>
        <dbReference type="ARBA" id="ARBA00023236"/>
    </source>
</evidence>
<accession>A0ABM8ICS2</accession>
<keyword evidence="5" id="KW-0742">SOS response</keyword>